<keyword evidence="2" id="KW-0812">Transmembrane</keyword>
<evidence type="ECO:0000313" key="3">
    <source>
        <dbReference type="EMBL" id="TDG40106.1"/>
    </source>
</evidence>
<proteinExistence type="predicted"/>
<comment type="caution">
    <text evidence="3">The sequence shown here is derived from an EMBL/GenBank/DDBJ whole genome shotgun (WGS) entry which is preliminary data.</text>
</comment>
<evidence type="ECO:0000256" key="1">
    <source>
        <dbReference type="SAM" id="MobiDB-lite"/>
    </source>
</evidence>
<evidence type="ECO:0000256" key="2">
    <source>
        <dbReference type="SAM" id="Phobius"/>
    </source>
</evidence>
<accession>A0A484AUH1</accession>
<keyword evidence="4" id="KW-1185">Reference proteome</keyword>
<feature type="transmembrane region" description="Helical" evidence="2">
    <location>
        <begin position="100"/>
        <end position="128"/>
    </location>
</feature>
<keyword evidence="2" id="KW-0472">Membrane</keyword>
<gene>
    <name evidence="3" type="ORF">AWZ03_013473</name>
</gene>
<reference evidence="3 4" key="1">
    <citation type="journal article" date="2019" name="J. Hered.">
        <title>An Improved Genome Assembly for Drosophila navojoa, the Basal Species in the mojavensis Cluster.</title>
        <authorList>
            <person name="Vanderlinde T."/>
            <person name="Dupim E.G."/>
            <person name="Nazario-Yepiz N.O."/>
            <person name="Carvalho A.B."/>
        </authorList>
    </citation>
    <scope>NUCLEOTIDE SEQUENCE [LARGE SCALE GENOMIC DNA]</scope>
    <source>
        <strain evidence="3">Navoj_Jal97</strain>
        <tissue evidence="3">Whole organism</tissue>
    </source>
</reference>
<name>A0A484AUH1_DRONA</name>
<feature type="region of interest" description="Disordered" evidence="1">
    <location>
        <begin position="48"/>
        <end position="67"/>
    </location>
</feature>
<evidence type="ECO:0000313" key="4">
    <source>
        <dbReference type="Proteomes" id="UP000295192"/>
    </source>
</evidence>
<dbReference type="EMBL" id="LSRL02000673">
    <property type="protein sequence ID" value="TDG40106.1"/>
    <property type="molecule type" value="Genomic_DNA"/>
</dbReference>
<sequence length="132" mass="15672">MIYTKVSKVWRTVVLFLSSCRDALLVEEPMPRPIKRRRPMTALMVRNKRKKEKKRLMDNGPKTKRTQTDPRAEILWLQELMQSTRRKHKYRKGARLAQKLHFILLMAGLTFGLVNNVGIWVEVVGYFINYIE</sequence>
<organism evidence="3 4">
    <name type="scientific">Drosophila navojoa</name>
    <name type="common">Fruit fly</name>
    <dbReference type="NCBI Taxonomy" id="7232"/>
    <lineage>
        <taxon>Eukaryota</taxon>
        <taxon>Metazoa</taxon>
        <taxon>Ecdysozoa</taxon>
        <taxon>Arthropoda</taxon>
        <taxon>Hexapoda</taxon>
        <taxon>Insecta</taxon>
        <taxon>Pterygota</taxon>
        <taxon>Neoptera</taxon>
        <taxon>Endopterygota</taxon>
        <taxon>Diptera</taxon>
        <taxon>Brachycera</taxon>
        <taxon>Muscomorpha</taxon>
        <taxon>Ephydroidea</taxon>
        <taxon>Drosophilidae</taxon>
        <taxon>Drosophila</taxon>
    </lineage>
</organism>
<dbReference type="Proteomes" id="UP000295192">
    <property type="component" value="Unassembled WGS sequence"/>
</dbReference>
<dbReference type="OMA" id="NIGVWIE"/>
<keyword evidence="2" id="KW-1133">Transmembrane helix</keyword>
<dbReference type="AlphaFoldDB" id="A0A484AUH1"/>
<protein>
    <submittedName>
        <fullName evidence="3">Uncharacterized protein</fullName>
    </submittedName>
</protein>